<evidence type="ECO:0000256" key="1">
    <source>
        <dbReference type="ARBA" id="ARBA00001946"/>
    </source>
</evidence>
<dbReference type="Gene3D" id="3.90.470.20">
    <property type="entry name" value="4'-phosphopantetheinyl transferase domain"/>
    <property type="match status" value="2"/>
</dbReference>
<dbReference type="GO" id="GO:0008897">
    <property type="term" value="F:holo-[acyl-carrier-protein] synthase activity"/>
    <property type="evidence" value="ECO:0007669"/>
    <property type="project" value="InterPro"/>
</dbReference>
<sequence>MCNLNIYIVRVPSSLSSENFSDFINCIPSHRQEKIRKYIRQEDAIRSLFGQLLLQTVIQKERHILKDDLIFGRNKYGKPYIYNLEDYHFNISHSGEYVICVTHNQPVGIDIEYIKPVSLEIAKQYFSKEEYNLIISQPKDSQNSLFYDFWTLKESFIKAVGKGLYIPLNSFAFSISEDKEFILKVNPYPENFFFKQYEINPQYKLSVCSKTFCFPQKVNEINYTNLIPNSIYGNIKS</sequence>
<dbReference type="SUPFAM" id="SSF56214">
    <property type="entry name" value="4'-phosphopantetheinyl transferase"/>
    <property type="match status" value="2"/>
</dbReference>
<evidence type="ECO:0000256" key="2">
    <source>
        <dbReference type="ARBA" id="ARBA00010990"/>
    </source>
</evidence>
<feature type="domain" description="4'-phosphopantetheinyl transferase N-terminal" evidence="8">
    <location>
        <begin position="16"/>
        <end position="103"/>
    </location>
</feature>
<evidence type="ECO:0000256" key="3">
    <source>
        <dbReference type="ARBA" id="ARBA00022679"/>
    </source>
</evidence>
<dbReference type="Proteomes" id="UP000031876">
    <property type="component" value="Plasmid 1"/>
</dbReference>
<keyword evidence="5" id="KW-0460">Magnesium</keyword>
<dbReference type="KEGG" id="btw:BF38_5602"/>
<dbReference type="AlphaFoldDB" id="A0AB33B649"/>
<dbReference type="GO" id="GO:0005829">
    <property type="term" value="C:cytosol"/>
    <property type="evidence" value="ECO:0007669"/>
    <property type="project" value="TreeGrafter"/>
</dbReference>
<dbReference type="GO" id="GO:0019878">
    <property type="term" value="P:lysine biosynthetic process via aminoadipic acid"/>
    <property type="evidence" value="ECO:0007669"/>
    <property type="project" value="TreeGrafter"/>
</dbReference>
<evidence type="ECO:0000313" key="10">
    <source>
        <dbReference type="Proteomes" id="UP000031876"/>
    </source>
</evidence>
<keyword evidence="3 9" id="KW-0808">Transferase</keyword>
<evidence type="ECO:0000259" key="7">
    <source>
        <dbReference type="Pfam" id="PF01648"/>
    </source>
</evidence>
<proteinExistence type="inferred from homology"/>
<dbReference type="InterPro" id="IPR055066">
    <property type="entry name" value="AASDHPPT_N"/>
</dbReference>
<organism evidence="9 10">
    <name type="scientific">Bacillus thuringiensis</name>
    <dbReference type="NCBI Taxonomy" id="1428"/>
    <lineage>
        <taxon>Bacteria</taxon>
        <taxon>Bacillati</taxon>
        <taxon>Bacillota</taxon>
        <taxon>Bacilli</taxon>
        <taxon>Bacillales</taxon>
        <taxon>Bacillaceae</taxon>
        <taxon>Bacillus</taxon>
        <taxon>Bacillus cereus group</taxon>
    </lineage>
</organism>
<dbReference type="RefSeq" id="WP_000336155.1">
    <property type="nucleotide sequence ID" value="NZ_CP009336.1"/>
</dbReference>
<dbReference type="PANTHER" id="PTHR12215:SF10">
    <property type="entry name" value="L-AMINOADIPATE-SEMIALDEHYDE DEHYDROGENASE-PHOSPHOPANTETHEINYL TRANSFERASE"/>
    <property type="match status" value="1"/>
</dbReference>
<dbReference type="InterPro" id="IPR008278">
    <property type="entry name" value="4-PPantetheinyl_Trfase_dom"/>
</dbReference>
<comment type="similarity">
    <text evidence="2">Belongs to the P-Pant transferase superfamily. Gsp/Sfp/HetI/AcpT family.</text>
</comment>
<dbReference type="InterPro" id="IPR037143">
    <property type="entry name" value="4-PPantetheinyl_Trfase_dom_sf"/>
</dbReference>
<name>A0AB33B649_BACTU</name>
<comment type="cofactor">
    <cofactor evidence="1">
        <name>Mg(2+)</name>
        <dbReference type="ChEBI" id="CHEBI:18420"/>
    </cofactor>
</comment>
<accession>A0AB33B649</accession>
<dbReference type="Pfam" id="PF01648">
    <property type="entry name" value="ACPS"/>
    <property type="match status" value="1"/>
</dbReference>
<dbReference type="Pfam" id="PF22624">
    <property type="entry name" value="AASDHPPT_N"/>
    <property type="match status" value="1"/>
</dbReference>
<dbReference type="NCBIfam" id="TIGR00556">
    <property type="entry name" value="pantethn_trn"/>
    <property type="match status" value="1"/>
</dbReference>
<keyword evidence="4" id="KW-0479">Metal-binding</keyword>
<dbReference type="GO" id="GO:0000287">
    <property type="term" value="F:magnesium ion binding"/>
    <property type="evidence" value="ECO:0007669"/>
    <property type="project" value="InterPro"/>
</dbReference>
<dbReference type="EMBL" id="CP009336">
    <property type="protein sequence ID" value="AJG79509.1"/>
    <property type="molecule type" value="Genomic_DNA"/>
</dbReference>
<dbReference type="InterPro" id="IPR004568">
    <property type="entry name" value="Ppantetheine-prot_Trfase_dom"/>
</dbReference>
<evidence type="ECO:0000256" key="4">
    <source>
        <dbReference type="ARBA" id="ARBA00022723"/>
    </source>
</evidence>
<gene>
    <name evidence="9" type="primary">sfp</name>
    <name evidence="9" type="ORF">BF38_5602</name>
</gene>
<keyword evidence="9" id="KW-0614">Plasmid</keyword>
<geneLocation type="plasmid" evidence="9 10">
    <name>1</name>
</geneLocation>
<keyword evidence="6" id="KW-0045">Antibiotic biosynthesis</keyword>
<evidence type="ECO:0000313" key="9">
    <source>
        <dbReference type="EMBL" id="AJG79509.1"/>
    </source>
</evidence>
<evidence type="ECO:0000256" key="5">
    <source>
        <dbReference type="ARBA" id="ARBA00022842"/>
    </source>
</evidence>
<evidence type="ECO:0000259" key="8">
    <source>
        <dbReference type="Pfam" id="PF22624"/>
    </source>
</evidence>
<dbReference type="InterPro" id="IPR050559">
    <property type="entry name" value="P-Pant_transferase_sf"/>
</dbReference>
<feature type="domain" description="4'-phosphopantetheinyl transferase" evidence="7">
    <location>
        <begin position="106"/>
        <end position="208"/>
    </location>
</feature>
<dbReference type="GO" id="GO:0017000">
    <property type="term" value="P:antibiotic biosynthetic process"/>
    <property type="evidence" value="ECO:0007669"/>
    <property type="project" value="UniProtKB-KW"/>
</dbReference>
<dbReference type="GO" id="GO:0006633">
    <property type="term" value="P:fatty acid biosynthetic process"/>
    <property type="evidence" value="ECO:0007669"/>
    <property type="project" value="InterPro"/>
</dbReference>
<dbReference type="PANTHER" id="PTHR12215">
    <property type="entry name" value="PHOSPHOPANTETHEINE TRANSFERASE"/>
    <property type="match status" value="1"/>
</dbReference>
<protein>
    <submittedName>
        <fullName evidence="9">4'-phosphopantetheinyl transferase sfp</fullName>
    </submittedName>
</protein>
<reference evidence="9 10" key="1">
    <citation type="journal article" date="2015" name="Genome Announc.">
        <title>Complete genome sequences for 35 biothreat assay-relevant bacillus species.</title>
        <authorList>
            <person name="Johnson S.L."/>
            <person name="Daligault H.E."/>
            <person name="Davenport K.W."/>
            <person name="Jaissle J."/>
            <person name="Frey K.G."/>
            <person name="Ladner J.T."/>
            <person name="Broomall S.M."/>
            <person name="Bishop-Lilly K.A."/>
            <person name="Bruce D.C."/>
            <person name="Gibbons H.S."/>
            <person name="Coyne S.R."/>
            <person name="Lo C.C."/>
            <person name="Meincke L."/>
            <person name="Munk A.C."/>
            <person name="Koroleva G.I."/>
            <person name="Rosenzweig C.N."/>
            <person name="Palacios G.F."/>
            <person name="Redden C.L."/>
            <person name="Minogue T.D."/>
            <person name="Chain P.S."/>
        </authorList>
    </citation>
    <scope>NUCLEOTIDE SEQUENCE [LARGE SCALE GENOMIC DNA]</scope>
    <source>
        <strain evidence="9 10">HD1011</strain>
    </source>
</reference>
<evidence type="ECO:0000256" key="6">
    <source>
        <dbReference type="ARBA" id="ARBA00023194"/>
    </source>
</evidence>